<dbReference type="Pfam" id="PF07593">
    <property type="entry name" value="UnbV_ASPIC"/>
    <property type="match status" value="1"/>
</dbReference>
<dbReference type="InterPro" id="IPR027039">
    <property type="entry name" value="Crtac1"/>
</dbReference>
<gene>
    <name evidence="3" type="ORF">VB854_12075</name>
</gene>
<dbReference type="Gene3D" id="2.130.10.130">
    <property type="entry name" value="Integrin alpha, N-terminal"/>
    <property type="match status" value="1"/>
</dbReference>
<dbReference type="PANTHER" id="PTHR16026">
    <property type="entry name" value="CARTILAGE ACIDIC PROTEIN 1"/>
    <property type="match status" value="1"/>
</dbReference>
<evidence type="ECO:0000313" key="4">
    <source>
        <dbReference type="Proteomes" id="UP001301728"/>
    </source>
</evidence>
<reference evidence="3 4" key="1">
    <citation type="submission" date="2023-12" db="EMBL/GenBank/DDBJ databases">
        <title>Baltic Sea Cyanobacteria.</title>
        <authorList>
            <person name="Delbaje E."/>
            <person name="Fewer D.P."/>
            <person name="Shishido T.K."/>
        </authorList>
    </citation>
    <scope>NUCLEOTIDE SEQUENCE [LARGE SCALE GENOMIC DNA]</scope>
    <source>
        <strain evidence="3 4">CCNP 1315</strain>
    </source>
</reference>
<organism evidence="3 4">
    <name type="scientific">Limnoraphis robusta CCNP1315</name>
    <dbReference type="NCBI Taxonomy" id="3110306"/>
    <lineage>
        <taxon>Bacteria</taxon>
        <taxon>Bacillati</taxon>
        <taxon>Cyanobacteriota</taxon>
        <taxon>Cyanophyceae</taxon>
        <taxon>Oscillatoriophycideae</taxon>
        <taxon>Oscillatoriales</taxon>
        <taxon>Sirenicapillariaceae</taxon>
        <taxon>Limnoraphis</taxon>
    </lineage>
</organism>
<dbReference type="Pfam" id="PF13517">
    <property type="entry name" value="FG-GAP_3"/>
    <property type="match status" value="2"/>
</dbReference>
<keyword evidence="4" id="KW-1185">Reference proteome</keyword>
<name>A0ABU5TXW9_9CYAN</name>
<dbReference type="Proteomes" id="UP001301728">
    <property type="component" value="Unassembled WGS sequence"/>
</dbReference>
<comment type="caution">
    <text evidence="3">The sequence shown here is derived from an EMBL/GenBank/DDBJ whole genome shotgun (WGS) entry which is preliminary data.</text>
</comment>
<accession>A0ABU5TXW9</accession>
<dbReference type="SUPFAM" id="SSF69318">
    <property type="entry name" value="Integrin alpha N-terminal domain"/>
    <property type="match status" value="3"/>
</dbReference>
<protein>
    <submittedName>
        <fullName evidence="3">CRTAC1 family protein</fullName>
    </submittedName>
</protein>
<evidence type="ECO:0000256" key="1">
    <source>
        <dbReference type="ARBA" id="ARBA00022729"/>
    </source>
</evidence>
<dbReference type="PANTHER" id="PTHR16026:SF0">
    <property type="entry name" value="CARTILAGE ACIDIC PROTEIN 1"/>
    <property type="match status" value="1"/>
</dbReference>
<proteinExistence type="predicted"/>
<evidence type="ECO:0000313" key="3">
    <source>
        <dbReference type="EMBL" id="MEA5519679.1"/>
    </source>
</evidence>
<keyword evidence="1" id="KW-0732">Signal</keyword>
<sequence>MEKTPLTTTYDLFDLGIVDVNNDDYLDIFTLNHSARQNLLLNQELNNFTDILSDRKLDQDREFAYAEDTDHQPKFETPGLYIYRQNFDLHIRAYQLDNLDSITGTLQLSLPVEVKKNHFSQTDIKESSFLGNTSHVIDFSLKNNGWIILTGFPEILHSFEMSEKISLHQIQIGIQKQHPNSHNFEIMWRDRHSMAWADVNQDGYKDVFISRGGVRGKISNLSERLNDELFMSRDQITLQDQAEQLGIDKEGCPGRQSAWVDFNNDDRLDLYVVCGRSKDDPTPYPNQLYQQTTNGQFVNIASKVGLDFPQAGYALWLDADNDRDMDLLTSQEETVYLYINQNGKFKQSLSEQLNQQITKFSVSDFDLDGDFDVYVVTGDQNVLLLNTNGKYVVKSPDLVGLPSEAKTVNWVDYNNDGLPDLHVVPNGLYQQNSQHQFEETKLLDMRFPKFKTRDARCVWFDADNDGDRDVLVAYQQTPSVLQQTPPLKDRILNQILKRDTSKIWQSRFYRNLSADNHWIEIELLGSLGNPQAIGSRVEVVVKNSTQVQQIGSSENSHYSQGHYRLYFGLGKQEKPDLIKVFWPDGQTQTMVQPVADRLLKIEKNT</sequence>
<dbReference type="InterPro" id="IPR011519">
    <property type="entry name" value="UnbV_ASPIC"/>
</dbReference>
<dbReference type="EMBL" id="JAYGHT010000068">
    <property type="protein sequence ID" value="MEA5519679.1"/>
    <property type="molecule type" value="Genomic_DNA"/>
</dbReference>
<evidence type="ECO:0000259" key="2">
    <source>
        <dbReference type="Pfam" id="PF07593"/>
    </source>
</evidence>
<dbReference type="InterPro" id="IPR013517">
    <property type="entry name" value="FG-GAP"/>
</dbReference>
<dbReference type="InterPro" id="IPR028994">
    <property type="entry name" value="Integrin_alpha_N"/>
</dbReference>
<feature type="domain" description="ASPIC/UnbV" evidence="2">
    <location>
        <begin position="532"/>
        <end position="599"/>
    </location>
</feature>